<dbReference type="Gene3D" id="1.10.1740.10">
    <property type="match status" value="1"/>
</dbReference>
<dbReference type="GO" id="GO:0006352">
    <property type="term" value="P:DNA-templated transcription initiation"/>
    <property type="evidence" value="ECO:0007669"/>
    <property type="project" value="InterPro"/>
</dbReference>
<comment type="similarity">
    <text evidence="1">Belongs to the sigma-70 factor family. ECF subfamily.</text>
</comment>
<dbReference type="NCBIfam" id="TIGR02937">
    <property type="entry name" value="sigma70-ECF"/>
    <property type="match status" value="1"/>
</dbReference>
<dbReference type="Proteomes" id="UP000220102">
    <property type="component" value="Unassembled WGS sequence"/>
</dbReference>
<evidence type="ECO:0000256" key="2">
    <source>
        <dbReference type="ARBA" id="ARBA00023015"/>
    </source>
</evidence>
<proteinExistence type="inferred from homology"/>
<dbReference type="InterPro" id="IPR013324">
    <property type="entry name" value="RNA_pol_sigma_r3/r4-like"/>
</dbReference>
<dbReference type="InterPro" id="IPR039425">
    <property type="entry name" value="RNA_pol_sigma-70-like"/>
</dbReference>
<name>A0A2A8CX38_9BACT</name>
<evidence type="ECO:0000256" key="3">
    <source>
        <dbReference type="ARBA" id="ARBA00023082"/>
    </source>
</evidence>
<dbReference type="EMBL" id="PDEQ01000005">
    <property type="protein sequence ID" value="PEN13154.1"/>
    <property type="molecule type" value="Genomic_DNA"/>
</dbReference>
<keyword evidence="3" id="KW-0731">Sigma factor</keyword>
<dbReference type="GO" id="GO:0016987">
    <property type="term" value="F:sigma factor activity"/>
    <property type="evidence" value="ECO:0007669"/>
    <property type="project" value="UniProtKB-KW"/>
</dbReference>
<dbReference type="Pfam" id="PF07638">
    <property type="entry name" value="Sigma70_ECF"/>
    <property type="match status" value="1"/>
</dbReference>
<keyword evidence="2" id="KW-0805">Transcription regulation</keyword>
<accession>A0A2A8CX38</accession>
<dbReference type="InterPro" id="IPR011517">
    <property type="entry name" value="RNA_pol_sigma70_ECF-like"/>
</dbReference>
<dbReference type="InterPro" id="IPR036388">
    <property type="entry name" value="WH-like_DNA-bd_sf"/>
</dbReference>
<evidence type="ECO:0000256" key="1">
    <source>
        <dbReference type="ARBA" id="ARBA00010641"/>
    </source>
</evidence>
<sequence>MFVDIDSPLDEVVMKVSSRRMTPLSRTVRGLKAVKTCQLPMSSRPFVHGLQRISRCSMSDKSRDVTELLQLLGGGDVDALDDLMKAVYDQLRRIAHNQLHGERHDHPFQTTELVHEAYEKLVDHHAVEWKDRQHFYAVAARAMRQVLVDVARRRTADKRGGSRTRIDLEQATLRDDLGPEDVVLVDDLLNRLAEQDERMAKVVECRFFGGYTIAETADVLGVSSSTVNRDWRTARAWLNREMDAHASGKPTSRDANSGSATRHG</sequence>
<evidence type="ECO:0000313" key="8">
    <source>
        <dbReference type="Proteomes" id="UP000220102"/>
    </source>
</evidence>
<evidence type="ECO:0000256" key="5">
    <source>
        <dbReference type="SAM" id="MobiDB-lite"/>
    </source>
</evidence>
<feature type="domain" description="RNA polymerase sigma-70 ECF-like HTH" evidence="6">
    <location>
        <begin position="63"/>
        <end position="243"/>
    </location>
</feature>
<evidence type="ECO:0000313" key="7">
    <source>
        <dbReference type="EMBL" id="PEN13154.1"/>
    </source>
</evidence>
<dbReference type="InterPro" id="IPR013325">
    <property type="entry name" value="RNA_pol_sigma_r2"/>
</dbReference>
<reference evidence="7 8" key="1">
    <citation type="submission" date="2017-10" db="EMBL/GenBank/DDBJ databases">
        <title>Draft genome of Longibacter Salinarum.</title>
        <authorList>
            <person name="Goh K.M."/>
            <person name="Shamsir M.S."/>
            <person name="Lim S.W."/>
        </authorList>
    </citation>
    <scope>NUCLEOTIDE SEQUENCE [LARGE SCALE GENOMIC DNA]</scope>
    <source>
        <strain evidence="7 8">KCTC 52045</strain>
    </source>
</reference>
<keyword evidence="8" id="KW-1185">Reference proteome</keyword>
<evidence type="ECO:0000259" key="6">
    <source>
        <dbReference type="Pfam" id="PF07638"/>
    </source>
</evidence>
<dbReference type="InterPro" id="IPR053812">
    <property type="entry name" value="HTH_Sigma70_ECF-like"/>
</dbReference>
<dbReference type="NCBIfam" id="TIGR02999">
    <property type="entry name" value="Sig-70_X6"/>
    <property type="match status" value="1"/>
</dbReference>
<comment type="caution">
    <text evidence="7">The sequence shown here is derived from an EMBL/GenBank/DDBJ whole genome shotgun (WGS) entry which is preliminary data.</text>
</comment>
<keyword evidence="4" id="KW-0804">Transcription</keyword>
<dbReference type="InterPro" id="IPR014284">
    <property type="entry name" value="RNA_pol_sigma-70_dom"/>
</dbReference>
<dbReference type="SUPFAM" id="SSF88946">
    <property type="entry name" value="Sigma2 domain of RNA polymerase sigma factors"/>
    <property type="match status" value="1"/>
</dbReference>
<dbReference type="SUPFAM" id="SSF88659">
    <property type="entry name" value="Sigma3 and sigma4 domains of RNA polymerase sigma factors"/>
    <property type="match status" value="1"/>
</dbReference>
<dbReference type="AlphaFoldDB" id="A0A2A8CX38"/>
<feature type="compositionally biased region" description="Polar residues" evidence="5">
    <location>
        <begin position="249"/>
        <end position="264"/>
    </location>
</feature>
<dbReference type="PANTHER" id="PTHR43133">
    <property type="entry name" value="RNA POLYMERASE ECF-TYPE SIGMA FACTO"/>
    <property type="match status" value="1"/>
</dbReference>
<protein>
    <submittedName>
        <fullName evidence="7">RNA polymerase subunit sigma-70</fullName>
    </submittedName>
</protein>
<gene>
    <name evidence="7" type="ORF">CRI94_10935</name>
</gene>
<dbReference type="PANTHER" id="PTHR43133:SF39">
    <property type="entry name" value="SIMILAR TO RNA POLYMERASE SIGMA-E FACTOR"/>
    <property type="match status" value="1"/>
</dbReference>
<organism evidence="7 8">
    <name type="scientific">Longibacter salinarum</name>
    <dbReference type="NCBI Taxonomy" id="1850348"/>
    <lineage>
        <taxon>Bacteria</taxon>
        <taxon>Pseudomonadati</taxon>
        <taxon>Rhodothermota</taxon>
        <taxon>Rhodothermia</taxon>
        <taxon>Rhodothermales</taxon>
        <taxon>Salisaetaceae</taxon>
        <taxon>Longibacter</taxon>
    </lineage>
</organism>
<feature type="region of interest" description="Disordered" evidence="5">
    <location>
        <begin position="242"/>
        <end position="264"/>
    </location>
</feature>
<evidence type="ECO:0000256" key="4">
    <source>
        <dbReference type="ARBA" id="ARBA00023163"/>
    </source>
</evidence>
<dbReference type="Gene3D" id="1.10.10.10">
    <property type="entry name" value="Winged helix-like DNA-binding domain superfamily/Winged helix DNA-binding domain"/>
    <property type="match status" value="1"/>
</dbReference>